<name>A0A1X2LQI1_9MYCO</name>
<gene>
    <name evidence="1" type="ORF">B8W66_22625</name>
</gene>
<proteinExistence type="predicted"/>
<dbReference type="Proteomes" id="UP000193247">
    <property type="component" value="Unassembled WGS sequence"/>
</dbReference>
<organism evidence="1 2">
    <name type="scientific">Mycobacterium decipiens</name>
    <dbReference type="NCBI Taxonomy" id="1430326"/>
    <lineage>
        <taxon>Bacteria</taxon>
        <taxon>Bacillati</taxon>
        <taxon>Actinomycetota</taxon>
        <taxon>Actinomycetes</taxon>
        <taxon>Mycobacteriales</taxon>
        <taxon>Mycobacteriaceae</taxon>
        <taxon>Mycobacterium</taxon>
    </lineage>
</organism>
<sequence length="463" mass="51067">MTQRVLLINVVGLTAPLLRQMPNLSALASQGAMTQLATVFPAVTCSVQSSMVTGLMPNQHGIVGNGWYFRELGEVLLWRQSNKLVVGEKVWETAAGRFDDYSSANVGWWYAMNAGHDVIVTPRPVYHQDGRKSPDCYVVPSDLHDILTEKLGTFPLFQYWGPTANIASSRWLVDASVEILRRYSPTLLTAYIPHLDYDFQRYGPHSEQAAAAAADVDAALAPLLGFAAERGMTTIVVSEYGIAPANNPVDINRLLRREGYLNVYAQQGREYLDPWTSRAFAVADHQVAHIYVREHSDIARVAALVQESDGVDEVLDREGQRTLAIDHPRSGELVAIAEPGAWFTYYYWLDDNRAPEFAPCVDIHRKPGYDPAELLMNPDDRAVKVRATAALVKKLVGLRYTMGVVGLTGTHVGGTHGRLPDSDDDTPVVITSVPELLSDAPARVSATAVRDLILDAHVRQRAR</sequence>
<keyword evidence="2" id="KW-1185">Reference proteome</keyword>
<dbReference type="Pfam" id="PF01663">
    <property type="entry name" value="Phosphodiest"/>
    <property type="match status" value="1"/>
</dbReference>
<comment type="caution">
    <text evidence="1">The sequence shown here is derived from an EMBL/GenBank/DDBJ whole genome shotgun (WGS) entry which is preliminary data.</text>
</comment>
<dbReference type="RefSeq" id="WP_085327496.1">
    <property type="nucleotide sequence ID" value="NZ_NCXP01000053.1"/>
</dbReference>
<dbReference type="GO" id="GO:0016787">
    <property type="term" value="F:hydrolase activity"/>
    <property type="evidence" value="ECO:0007669"/>
    <property type="project" value="UniProtKB-ARBA"/>
</dbReference>
<dbReference type="Gene3D" id="3.40.720.10">
    <property type="entry name" value="Alkaline Phosphatase, subunit A"/>
    <property type="match status" value="1"/>
</dbReference>
<reference evidence="1 2" key="1">
    <citation type="submission" date="2017-04" db="EMBL/GenBank/DDBJ databases">
        <title>The new phylogeny of genus Mycobacterium.</title>
        <authorList>
            <person name="Tortoli E."/>
            <person name="Trovato A."/>
            <person name="Cirillo D.M."/>
        </authorList>
    </citation>
    <scope>NUCLEOTIDE SEQUENCE [LARGE SCALE GENOMIC DNA]</scope>
    <source>
        <strain evidence="1 2">TBL 1200985</strain>
    </source>
</reference>
<dbReference type="PANTHER" id="PTHR10151">
    <property type="entry name" value="ECTONUCLEOTIDE PYROPHOSPHATASE/PHOSPHODIESTERASE"/>
    <property type="match status" value="1"/>
</dbReference>
<dbReference type="PANTHER" id="PTHR10151:SF120">
    <property type="entry name" value="BIS(5'-ADENOSYL)-TRIPHOSPHATASE"/>
    <property type="match status" value="1"/>
</dbReference>
<dbReference type="InterPro" id="IPR017850">
    <property type="entry name" value="Alkaline_phosphatase_core_sf"/>
</dbReference>
<evidence type="ECO:0000313" key="2">
    <source>
        <dbReference type="Proteomes" id="UP000193247"/>
    </source>
</evidence>
<dbReference type="AlphaFoldDB" id="A0A1X2LQI1"/>
<dbReference type="SUPFAM" id="SSF53649">
    <property type="entry name" value="Alkaline phosphatase-like"/>
    <property type="match status" value="1"/>
</dbReference>
<dbReference type="EMBL" id="NCXP01000053">
    <property type="protein sequence ID" value="OSC36692.1"/>
    <property type="molecule type" value="Genomic_DNA"/>
</dbReference>
<dbReference type="OrthoDB" id="9771966at2"/>
<accession>A0A1X2LQI1</accession>
<dbReference type="STRING" id="1430326.B8W66_22625"/>
<protein>
    <submittedName>
        <fullName evidence="1">Alkaline phosphatase family protein</fullName>
    </submittedName>
</protein>
<evidence type="ECO:0000313" key="1">
    <source>
        <dbReference type="EMBL" id="OSC36692.1"/>
    </source>
</evidence>
<dbReference type="InterPro" id="IPR002591">
    <property type="entry name" value="Phosphodiest/P_Trfase"/>
</dbReference>